<reference evidence="1" key="1">
    <citation type="submission" date="2020-03" db="EMBL/GenBank/DDBJ databases">
        <authorList>
            <person name="Kislichkina A."/>
            <person name="Dentovskaya S."/>
            <person name="Shaikhutdinov R."/>
            <person name="Ivanov S."/>
            <person name="Sizova A."/>
            <person name="Solomentsev V."/>
            <person name="Bogun A."/>
        </authorList>
    </citation>
    <scope>NUCLEOTIDE SEQUENCE</scope>
    <source>
        <strain evidence="1">SCPM-O-B-7610</strain>
    </source>
</reference>
<evidence type="ECO:0000313" key="1">
    <source>
        <dbReference type="EMBL" id="NIL23566.1"/>
    </source>
</evidence>
<protein>
    <submittedName>
        <fullName evidence="1">Uncharacterized protein</fullName>
    </submittedName>
</protein>
<gene>
    <name evidence="1" type="ORF">HB991_13735</name>
</gene>
<dbReference type="RefSeq" id="WP_167311769.1">
    <property type="nucleotide sequence ID" value="NZ_CAWPGR010000006.1"/>
</dbReference>
<name>A0AA44I0L9_YERMO</name>
<comment type="caution">
    <text evidence="1">The sequence shown here is derived from an EMBL/GenBank/DDBJ whole genome shotgun (WGS) entry which is preliminary data.</text>
</comment>
<organism evidence="1 2">
    <name type="scientific">Yersinia mollaretii</name>
    <dbReference type="NCBI Taxonomy" id="33060"/>
    <lineage>
        <taxon>Bacteria</taxon>
        <taxon>Pseudomonadati</taxon>
        <taxon>Pseudomonadota</taxon>
        <taxon>Gammaproteobacteria</taxon>
        <taxon>Enterobacterales</taxon>
        <taxon>Yersiniaceae</taxon>
        <taxon>Yersinia</taxon>
    </lineage>
</organism>
<proteinExistence type="predicted"/>
<dbReference type="Proteomes" id="UP000712947">
    <property type="component" value="Unassembled WGS sequence"/>
</dbReference>
<evidence type="ECO:0000313" key="2">
    <source>
        <dbReference type="Proteomes" id="UP000712947"/>
    </source>
</evidence>
<sequence>MDVENSAIESSSFNIKKTFSHIFDWSNMCVTYGEVDVVNKRILTMPSNYEWYLMYWNYDMDLKISERIVPGIQYWNDYSPKHAEILLKNNREGVSVDICTQCGNVYELLSINSKVNLTYTDMMAIFKWKPIIAFYAQRIWHQNRDVILPLREEIPIHEDVSNKGYKSLWGALCSNPYMRFGNIQFTRKEIITIRLLLSNQKIEDIAAIQRCSVKSEYVRIQKIREKLNCESHSSEGLFNALQEHGITLSCLNKLTVYP</sequence>
<dbReference type="AlphaFoldDB" id="A0AA44I0L9"/>
<accession>A0AA44I0L9</accession>
<dbReference type="EMBL" id="JAASAI010000014">
    <property type="protein sequence ID" value="NIL23566.1"/>
    <property type="molecule type" value="Genomic_DNA"/>
</dbReference>